<dbReference type="SUPFAM" id="SSF54001">
    <property type="entry name" value="Cysteine proteinases"/>
    <property type="match status" value="1"/>
</dbReference>
<evidence type="ECO:0000313" key="5">
    <source>
        <dbReference type="EMBL" id="PUZ44214.1"/>
    </source>
</evidence>
<evidence type="ECO:0000256" key="1">
    <source>
        <dbReference type="ARBA" id="ARBA00005234"/>
    </source>
</evidence>
<reference evidence="5 6" key="1">
    <citation type="submission" date="2018-04" db="EMBL/GenBank/DDBJ databases">
        <title>WGS assembly of Panicum hallii var. hallii HAL2.</title>
        <authorList>
            <person name="Lovell J."/>
            <person name="Jenkins J."/>
            <person name="Lowry D."/>
            <person name="Mamidi S."/>
            <person name="Sreedasyam A."/>
            <person name="Weng X."/>
            <person name="Barry K."/>
            <person name="Bonette J."/>
            <person name="Campitelli B."/>
            <person name="Daum C."/>
            <person name="Gordon S."/>
            <person name="Gould B."/>
            <person name="Lipzen A."/>
            <person name="MacQueen A."/>
            <person name="Palacio-Mejia J."/>
            <person name="Plott C."/>
            <person name="Shakirov E."/>
            <person name="Shu S."/>
            <person name="Yoshinaga Y."/>
            <person name="Zane M."/>
            <person name="Rokhsar D."/>
            <person name="Grimwood J."/>
            <person name="Schmutz J."/>
            <person name="Juenger T."/>
        </authorList>
    </citation>
    <scope>NUCLEOTIDE SEQUENCE [LARGE SCALE GENOMIC DNA]</scope>
    <source>
        <strain evidence="6">cv. HAL2</strain>
    </source>
</reference>
<evidence type="ECO:0000313" key="6">
    <source>
        <dbReference type="Proteomes" id="UP000244336"/>
    </source>
</evidence>
<dbReference type="OrthoDB" id="682309at2759"/>
<dbReference type="Gramene" id="PUZ44214">
    <property type="protein sequence ID" value="PUZ44214"/>
    <property type="gene ID" value="GQ55_8G072100"/>
</dbReference>
<evidence type="ECO:0000256" key="3">
    <source>
        <dbReference type="ARBA" id="ARBA00022801"/>
    </source>
</evidence>
<dbReference type="Gene3D" id="3.40.395.10">
    <property type="entry name" value="Adenoviral Proteinase, Chain A"/>
    <property type="match status" value="1"/>
</dbReference>
<dbReference type="STRING" id="1504633.A0A2T7CLJ4"/>
<dbReference type="GO" id="GO:0008234">
    <property type="term" value="F:cysteine-type peptidase activity"/>
    <property type="evidence" value="ECO:0007669"/>
    <property type="project" value="InterPro"/>
</dbReference>
<protein>
    <recommendedName>
        <fullName evidence="4">Ubiquitin-like protease family profile domain-containing protein</fullName>
    </recommendedName>
</protein>
<dbReference type="Pfam" id="PF02902">
    <property type="entry name" value="Peptidase_C48"/>
    <property type="match status" value="1"/>
</dbReference>
<sequence length="267" mass="29964">MAAALQSSYVHVARKISFKCSGAALKVYDAVCMCSGRSTSLDIINYLFTHATLGHLVDSVKPGGKLVNTIAEIGIYVIKGKKTRGATRGVMPLHITTFLQSNLIQAGAVKHVFKKSENNLDHRQMVLFPILQKLVKGNEHSGHYFLIVLNLRNNRFEILDSIKTLENESLAQCCTTITNAIKKLWKIHYAGTSKQIENYKIVQIGVPKQANNHHCGFHMLIHAEHGDGRSVCDLQEKDISNIRKIFTYAWLDHEENDVEWKSILNLA</sequence>
<organism evidence="5 6">
    <name type="scientific">Panicum hallii var. hallii</name>
    <dbReference type="NCBI Taxonomy" id="1504633"/>
    <lineage>
        <taxon>Eukaryota</taxon>
        <taxon>Viridiplantae</taxon>
        <taxon>Streptophyta</taxon>
        <taxon>Embryophyta</taxon>
        <taxon>Tracheophyta</taxon>
        <taxon>Spermatophyta</taxon>
        <taxon>Magnoliopsida</taxon>
        <taxon>Liliopsida</taxon>
        <taxon>Poales</taxon>
        <taxon>Poaceae</taxon>
        <taxon>PACMAD clade</taxon>
        <taxon>Panicoideae</taxon>
        <taxon>Panicodae</taxon>
        <taxon>Paniceae</taxon>
        <taxon>Panicinae</taxon>
        <taxon>Panicum</taxon>
        <taxon>Panicum sect. Panicum</taxon>
    </lineage>
</organism>
<name>A0A2T7CLJ4_9POAL</name>
<keyword evidence="6" id="KW-1185">Reference proteome</keyword>
<evidence type="ECO:0000259" key="4">
    <source>
        <dbReference type="PROSITE" id="PS50600"/>
    </source>
</evidence>
<dbReference type="InterPro" id="IPR038765">
    <property type="entry name" value="Papain-like_cys_pep_sf"/>
</dbReference>
<dbReference type="Proteomes" id="UP000244336">
    <property type="component" value="Chromosome 8"/>
</dbReference>
<dbReference type="EMBL" id="CM009756">
    <property type="protein sequence ID" value="PUZ44214.1"/>
    <property type="molecule type" value="Genomic_DNA"/>
</dbReference>
<comment type="similarity">
    <text evidence="1">Belongs to the peptidase C48 family.</text>
</comment>
<proteinExistence type="inferred from homology"/>
<dbReference type="GO" id="GO:0006508">
    <property type="term" value="P:proteolysis"/>
    <property type="evidence" value="ECO:0007669"/>
    <property type="project" value="UniProtKB-KW"/>
</dbReference>
<dbReference type="InterPro" id="IPR003653">
    <property type="entry name" value="Peptidase_C48_C"/>
</dbReference>
<dbReference type="AlphaFoldDB" id="A0A2T7CLJ4"/>
<gene>
    <name evidence="5" type="ORF">GQ55_8G072100</name>
</gene>
<accession>A0A2T7CLJ4</accession>
<dbReference type="PROSITE" id="PS50600">
    <property type="entry name" value="ULP_PROTEASE"/>
    <property type="match status" value="1"/>
</dbReference>
<dbReference type="PANTHER" id="PTHR36479:SF10">
    <property type="entry name" value="UBIQUITIN-LIKE PROTEASE FAMILY PROFILE DOMAIN-CONTAINING PROTEIN"/>
    <property type="match status" value="1"/>
</dbReference>
<dbReference type="PANTHER" id="PTHR36479">
    <property type="entry name" value="ULP_PROTEASE DOMAIN-CONTAINING PROTEIN"/>
    <property type="match status" value="1"/>
</dbReference>
<keyword evidence="3" id="KW-0378">Hydrolase</keyword>
<keyword evidence="2" id="KW-0645">Protease</keyword>
<evidence type="ECO:0000256" key="2">
    <source>
        <dbReference type="ARBA" id="ARBA00022670"/>
    </source>
</evidence>
<feature type="domain" description="Ubiquitin-like protease family profile" evidence="4">
    <location>
        <begin position="46"/>
        <end position="226"/>
    </location>
</feature>